<evidence type="ECO:0000313" key="1">
    <source>
        <dbReference type="EMBL" id="KAF6441282.1"/>
    </source>
</evidence>
<keyword evidence="2" id="KW-1185">Reference proteome</keyword>
<organism evidence="1 2">
    <name type="scientific">Rousettus aegyptiacus</name>
    <name type="common">Egyptian fruit bat</name>
    <name type="synonym">Pteropus aegyptiacus</name>
    <dbReference type="NCBI Taxonomy" id="9407"/>
    <lineage>
        <taxon>Eukaryota</taxon>
        <taxon>Metazoa</taxon>
        <taxon>Chordata</taxon>
        <taxon>Craniata</taxon>
        <taxon>Vertebrata</taxon>
        <taxon>Euteleostomi</taxon>
        <taxon>Mammalia</taxon>
        <taxon>Eutheria</taxon>
        <taxon>Laurasiatheria</taxon>
        <taxon>Chiroptera</taxon>
        <taxon>Yinpterochiroptera</taxon>
        <taxon>Pteropodoidea</taxon>
        <taxon>Pteropodidae</taxon>
        <taxon>Rousettinae</taxon>
        <taxon>Rousettus</taxon>
    </lineage>
</organism>
<comment type="caution">
    <text evidence="1">The sequence shown here is derived from an EMBL/GenBank/DDBJ whole genome shotgun (WGS) entry which is preliminary data.</text>
</comment>
<dbReference type="Proteomes" id="UP000593571">
    <property type="component" value="Unassembled WGS sequence"/>
</dbReference>
<name>A0A7J8F215_ROUAE</name>
<proteinExistence type="predicted"/>
<accession>A0A7J8F215</accession>
<evidence type="ECO:0000313" key="2">
    <source>
        <dbReference type="Proteomes" id="UP000593571"/>
    </source>
</evidence>
<dbReference type="AlphaFoldDB" id="A0A7J8F215"/>
<reference evidence="1 2" key="1">
    <citation type="journal article" date="2020" name="Nature">
        <title>Six reference-quality genomes reveal evolution of bat adaptations.</title>
        <authorList>
            <person name="Jebb D."/>
            <person name="Huang Z."/>
            <person name="Pippel M."/>
            <person name="Hughes G.M."/>
            <person name="Lavrichenko K."/>
            <person name="Devanna P."/>
            <person name="Winkler S."/>
            <person name="Jermiin L.S."/>
            <person name="Skirmuntt E.C."/>
            <person name="Katzourakis A."/>
            <person name="Burkitt-Gray L."/>
            <person name="Ray D.A."/>
            <person name="Sullivan K.A.M."/>
            <person name="Roscito J.G."/>
            <person name="Kirilenko B.M."/>
            <person name="Davalos L.M."/>
            <person name="Corthals A.P."/>
            <person name="Power M.L."/>
            <person name="Jones G."/>
            <person name="Ransome R.D."/>
            <person name="Dechmann D.K.N."/>
            <person name="Locatelli A.G."/>
            <person name="Puechmaille S.J."/>
            <person name="Fedrigo O."/>
            <person name="Jarvis E.D."/>
            <person name="Hiller M."/>
            <person name="Vernes S.C."/>
            <person name="Myers E.W."/>
            <person name="Teeling E.C."/>
        </authorList>
    </citation>
    <scope>NUCLEOTIDE SEQUENCE [LARGE SCALE GENOMIC DNA]</scope>
    <source>
        <strain evidence="1">MRouAeg1</strain>
        <tissue evidence="1">Muscle</tissue>
    </source>
</reference>
<gene>
    <name evidence="1" type="ORF">HJG63_012422</name>
</gene>
<sequence>MKGVHRRGMQASMKVLSSLFCRQPHQVRSESVPIKESQKLGDIFLTTTAEAFRNVRFRFFSKQMLWGLEASEHVGTFTCPRPFCHVSRGKFCSLGERPGGQPGPERVCSPASSSVRAIRPTGSTSGLGWKQALAALQRGRRDSHF</sequence>
<dbReference type="EMBL" id="JACASE010000008">
    <property type="protein sequence ID" value="KAF6441282.1"/>
    <property type="molecule type" value="Genomic_DNA"/>
</dbReference>
<protein>
    <submittedName>
        <fullName evidence="1">Uncharacterized protein</fullName>
    </submittedName>
</protein>